<dbReference type="Proteomes" id="UP000827986">
    <property type="component" value="Unassembled WGS sequence"/>
</dbReference>
<feature type="compositionally biased region" description="Polar residues" evidence="1">
    <location>
        <begin position="63"/>
        <end position="75"/>
    </location>
</feature>
<proteinExistence type="predicted"/>
<keyword evidence="3" id="KW-1185">Reference proteome</keyword>
<protein>
    <submittedName>
        <fullName evidence="2">Uncharacterized protein</fullName>
    </submittedName>
</protein>
<gene>
    <name evidence="2" type="ORF">KIL84_002070</name>
</gene>
<dbReference type="AlphaFoldDB" id="A0A9D3XJU9"/>
<dbReference type="EMBL" id="JAHDVG010000469">
    <property type="protein sequence ID" value="KAH1181136.1"/>
    <property type="molecule type" value="Genomic_DNA"/>
</dbReference>
<evidence type="ECO:0000313" key="3">
    <source>
        <dbReference type="Proteomes" id="UP000827986"/>
    </source>
</evidence>
<name>A0A9D3XJU9_9SAUR</name>
<feature type="region of interest" description="Disordered" evidence="1">
    <location>
        <begin position="1"/>
        <end position="89"/>
    </location>
</feature>
<reference evidence="2" key="1">
    <citation type="submission" date="2021-09" db="EMBL/GenBank/DDBJ databases">
        <title>The genome of Mauremys mutica provides insights into the evolution of semi-aquatic lifestyle.</title>
        <authorList>
            <person name="Gong S."/>
            <person name="Gao Y."/>
        </authorList>
    </citation>
    <scope>NUCLEOTIDE SEQUENCE</scope>
    <source>
        <strain evidence="2">MM-2020</strain>
        <tissue evidence="2">Muscle</tissue>
    </source>
</reference>
<feature type="compositionally biased region" description="Low complexity" evidence="1">
    <location>
        <begin position="35"/>
        <end position="47"/>
    </location>
</feature>
<accession>A0A9D3XJU9</accession>
<organism evidence="2 3">
    <name type="scientific">Mauremys mutica</name>
    <name type="common">yellowpond turtle</name>
    <dbReference type="NCBI Taxonomy" id="74926"/>
    <lineage>
        <taxon>Eukaryota</taxon>
        <taxon>Metazoa</taxon>
        <taxon>Chordata</taxon>
        <taxon>Craniata</taxon>
        <taxon>Vertebrata</taxon>
        <taxon>Euteleostomi</taxon>
        <taxon>Archelosauria</taxon>
        <taxon>Testudinata</taxon>
        <taxon>Testudines</taxon>
        <taxon>Cryptodira</taxon>
        <taxon>Durocryptodira</taxon>
        <taxon>Testudinoidea</taxon>
        <taxon>Geoemydidae</taxon>
        <taxon>Geoemydinae</taxon>
        <taxon>Mauremys</taxon>
    </lineage>
</organism>
<sequence>MVYWVSESNVGDGPQRTEQAGHAPPFPPLPQHCDASPTAATGSPSSARIMATNAPKPCRGLGAQTQPVPDTPSSPHHSRGGTAWPTSPSAVLLVQLGRSSSPCPGAKDRGPLPHFFQPPRMSCALAHLGEMEEGRLGALPSPLPGQVWLGA</sequence>
<evidence type="ECO:0000313" key="2">
    <source>
        <dbReference type="EMBL" id="KAH1181136.1"/>
    </source>
</evidence>
<comment type="caution">
    <text evidence="2">The sequence shown here is derived from an EMBL/GenBank/DDBJ whole genome shotgun (WGS) entry which is preliminary data.</text>
</comment>
<evidence type="ECO:0000256" key="1">
    <source>
        <dbReference type="SAM" id="MobiDB-lite"/>
    </source>
</evidence>